<sequence>MIITKENSTRTTLTLPPYFSIFSVVMSMHPNDPRNGSLPPLYYPSPPSMHTSDSGYGSTRGEMAPPSLDLPPQPIEIDLSNSWTLPHPAFPSITWEPTLPPHGFSDLNSPYEPISRIQQLPVDRTTSQAPLLQWYADNDGPWYPKTISDPVQDERASIKVRSNNRAPVAFAGPCREQDHLGNGSFHFGAPPHSDSGYGTRKSVGNASVFSTDVSDRDQDCQSLAGHVADYQQFPGLNEALQSRENRTSEPWPLHLLASTNSPGLFCSTCQKSVKTKSELKKHDLRHKKPFVCKYPGCTRTEGFSTTNDLDRHTKSKHPLATTTRAESMKKYHCVVSGCKSKDKVWPRLDNFRSHIKRVHSNYIESEQSFEKIIQEGEFYEQSGLTRDAPLPAEVSTQSTSHNREINESLPRAQDNKSNCKPTCPELIRNLVAPMDTTIDKPFVPDANDRSTTIFGPNNPTSDPHTRDTIQPSELHRHPIGFITKIPVESVLSTPVGTKSALDVNLDHVSRPSVERNPLPSAAKVPHLSSVSATDAAITEVIRSALAETKNASNVGALSMGRKVLPNEKSSSDDASGSTADKAACSIDDLEKFISSTKYDSVAQEKAVEVFKTLQKFGYIIQKDPNHTRKQNIGSVASNKSDKQVICQVCEKFKGRPCELKKHMKRHERPYGCTFLTCNKTFGSKNDWKRHENSQHFQLESWRCDKEKPEGGVCAKVSYRRQTFQDHLKKDHGMVDQDAVRIKVEACRIGRNCQSRFWCGFCEKLINLKRKGLDAWTERFDHIDDHFVGRRDMQKQGIQDWIPVDGDKPKGDAASPNSLGESSPKDFREEPSPNSINDSGRSSPEPVGITRASPALVGQESTLSKKRECSDDGNDRPTKYTKIMEIVYCCQCSDDPGRTLTLSPRCTSCNHHNCNDCKRYLIDN</sequence>
<keyword evidence="3 8" id="KW-0863">Zinc-finger</keyword>
<dbReference type="Gene3D" id="3.30.160.60">
    <property type="entry name" value="Classic Zinc Finger"/>
    <property type="match status" value="2"/>
</dbReference>
<dbReference type="PANTHER" id="PTHR46179:SF13">
    <property type="entry name" value="C2H2-TYPE DOMAIN-CONTAINING PROTEIN"/>
    <property type="match status" value="1"/>
</dbReference>
<dbReference type="GO" id="GO:0008270">
    <property type="term" value="F:zinc ion binding"/>
    <property type="evidence" value="ECO:0007669"/>
    <property type="project" value="UniProtKB-KW"/>
</dbReference>
<keyword evidence="7" id="KW-0539">Nucleus</keyword>
<evidence type="ECO:0000256" key="5">
    <source>
        <dbReference type="ARBA" id="ARBA00023015"/>
    </source>
</evidence>
<evidence type="ECO:0000313" key="11">
    <source>
        <dbReference type="EMBL" id="APA11872.1"/>
    </source>
</evidence>
<evidence type="ECO:0000256" key="6">
    <source>
        <dbReference type="ARBA" id="ARBA00023163"/>
    </source>
</evidence>
<dbReference type="GO" id="GO:0005634">
    <property type="term" value="C:nucleus"/>
    <property type="evidence" value="ECO:0007669"/>
    <property type="project" value="UniProtKB-SubCell"/>
</dbReference>
<keyword evidence="4" id="KW-0862">Zinc</keyword>
<gene>
    <name evidence="11" type="ORF">sscle_08g066420</name>
</gene>
<dbReference type="SMART" id="SM00355">
    <property type="entry name" value="ZnF_C2H2"/>
    <property type="match status" value="6"/>
</dbReference>
<dbReference type="EMBL" id="CP017821">
    <property type="protein sequence ID" value="APA11872.1"/>
    <property type="molecule type" value="Genomic_DNA"/>
</dbReference>
<dbReference type="SUPFAM" id="SSF57667">
    <property type="entry name" value="beta-beta-alpha zinc fingers"/>
    <property type="match status" value="1"/>
</dbReference>
<evidence type="ECO:0000259" key="10">
    <source>
        <dbReference type="PROSITE" id="PS50157"/>
    </source>
</evidence>
<accession>A0A1D9QAS8</accession>
<feature type="region of interest" description="Disordered" evidence="9">
    <location>
        <begin position="392"/>
        <end position="419"/>
    </location>
</feature>
<evidence type="ECO:0000256" key="4">
    <source>
        <dbReference type="ARBA" id="ARBA00022833"/>
    </source>
</evidence>
<proteinExistence type="predicted"/>
<dbReference type="OrthoDB" id="6077919at2759"/>
<evidence type="ECO:0000313" key="12">
    <source>
        <dbReference type="Proteomes" id="UP000177798"/>
    </source>
</evidence>
<feature type="region of interest" description="Disordered" evidence="9">
    <location>
        <begin position="800"/>
        <end position="875"/>
    </location>
</feature>
<feature type="compositionally biased region" description="Basic and acidic residues" evidence="9">
    <location>
        <begin position="862"/>
        <end position="875"/>
    </location>
</feature>
<evidence type="ECO:0000256" key="2">
    <source>
        <dbReference type="ARBA" id="ARBA00022723"/>
    </source>
</evidence>
<evidence type="ECO:0000256" key="9">
    <source>
        <dbReference type="SAM" id="MobiDB-lite"/>
    </source>
</evidence>
<feature type="domain" description="C2H2-type" evidence="10">
    <location>
        <begin position="670"/>
        <end position="700"/>
    </location>
</feature>
<keyword evidence="5" id="KW-0805">Transcription regulation</keyword>
<dbReference type="InterPro" id="IPR036236">
    <property type="entry name" value="Znf_C2H2_sf"/>
</dbReference>
<dbReference type="PANTHER" id="PTHR46179">
    <property type="entry name" value="ZINC FINGER PROTEIN"/>
    <property type="match status" value="1"/>
</dbReference>
<name>A0A1D9QAS8_SCLS1</name>
<dbReference type="InterPro" id="IPR013087">
    <property type="entry name" value="Znf_C2H2_type"/>
</dbReference>
<evidence type="ECO:0000256" key="8">
    <source>
        <dbReference type="PROSITE-ProRule" id="PRU00042"/>
    </source>
</evidence>
<dbReference type="PROSITE" id="PS00028">
    <property type="entry name" value="ZINC_FINGER_C2H2_1"/>
    <property type="match status" value="2"/>
</dbReference>
<protein>
    <recommendedName>
        <fullName evidence="10">C2H2-type domain-containing protein</fullName>
    </recommendedName>
</protein>
<keyword evidence="2" id="KW-0479">Metal-binding</keyword>
<evidence type="ECO:0000256" key="7">
    <source>
        <dbReference type="ARBA" id="ARBA00023242"/>
    </source>
</evidence>
<comment type="subcellular location">
    <subcellularLocation>
        <location evidence="1">Nucleus</location>
    </subcellularLocation>
</comment>
<feature type="region of interest" description="Disordered" evidence="9">
    <location>
        <begin position="37"/>
        <end position="68"/>
    </location>
</feature>
<reference evidence="12" key="1">
    <citation type="journal article" date="2017" name="Genome Biol. Evol.">
        <title>The complete genome sequence of the phytopathogenic fungus Sclerotinia sclerotiorum reveals insights into the genome architecture of broad host range pathogens.</title>
        <authorList>
            <person name="Derbyshire M."/>
            <person name="Denton-Giles M."/>
            <person name="Hegedus D."/>
            <person name="Seifbarghy S."/>
            <person name="Rollins J."/>
            <person name="van Kan J."/>
            <person name="Seidl M.F."/>
            <person name="Faino L."/>
            <person name="Mbengue M."/>
            <person name="Navaud O."/>
            <person name="Raffaele S."/>
            <person name="Hammond-Kosack K."/>
            <person name="Heard S."/>
            <person name="Oliver R."/>
        </authorList>
    </citation>
    <scope>NUCLEOTIDE SEQUENCE [LARGE SCALE GENOMIC DNA]</scope>
    <source>
        <strain evidence="12">ATCC 18683 / 1980 / Ss-1</strain>
    </source>
</reference>
<evidence type="ECO:0000256" key="3">
    <source>
        <dbReference type="ARBA" id="ARBA00022771"/>
    </source>
</evidence>
<dbReference type="PROSITE" id="PS50157">
    <property type="entry name" value="ZINC_FINGER_C2H2_2"/>
    <property type="match status" value="1"/>
</dbReference>
<dbReference type="VEuPathDB" id="FungiDB:sscle_08g066420"/>
<evidence type="ECO:0000256" key="1">
    <source>
        <dbReference type="ARBA" id="ARBA00004123"/>
    </source>
</evidence>
<feature type="compositionally biased region" description="Polar residues" evidence="9">
    <location>
        <begin position="831"/>
        <end position="841"/>
    </location>
</feature>
<dbReference type="Proteomes" id="UP000177798">
    <property type="component" value="Chromosome 8"/>
</dbReference>
<dbReference type="AlphaFoldDB" id="A0A1D9QAS8"/>
<keyword evidence="6" id="KW-0804">Transcription</keyword>
<organism evidence="11 12">
    <name type="scientific">Sclerotinia sclerotiorum (strain ATCC 18683 / 1980 / Ss-1)</name>
    <name type="common">White mold</name>
    <name type="synonym">Whetzelinia sclerotiorum</name>
    <dbReference type="NCBI Taxonomy" id="665079"/>
    <lineage>
        <taxon>Eukaryota</taxon>
        <taxon>Fungi</taxon>
        <taxon>Dikarya</taxon>
        <taxon>Ascomycota</taxon>
        <taxon>Pezizomycotina</taxon>
        <taxon>Leotiomycetes</taxon>
        <taxon>Helotiales</taxon>
        <taxon>Sclerotiniaceae</taxon>
        <taxon>Sclerotinia</taxon>
    </lineage>
</organism>
<dbReference type="InterPro" id="IPR051061">
    <property type="entry name" value="Zinc_finger_trans_reg"/>
</dbReference>